<feature type="active site" description="Proton donor/acceptor" evidence="9">
    <location>
        <position position="194"/>
    </location>
</feature>
<feature type="domain" description="L,D-TPase catalytic" evidence="10">
    <location>
        <begin position="101"/>
        <end position="234"/>
    </location>
</feature>
<dbReference type="PROSITE" id="PS52029">
    <property type="entry name" value="LD_TPASE"/>
    <property type="match status" value="1"/>
</dbReference>
<dbReference type="GO" id="GO:0005576">
    <property type="term" value="C:extracellular region"/>
    <property type="evidence" value="ECO:0007669"/>
    <property type="project" value="TreeGrafter"/>
</dbReference>
<evidence type="ECO:0000256" key="3">
    <source>
        <dbReference type="ARBA" id="ARBA00022676"/>
    </source>
</evidence>
<dbReference type="GO" id="GO:0071972">
    <property type="term" value="F:peptidoglycan L,D-transpeptidase activity"/>
    <property type="evidence" value="ECO:0007669"/>
    <property type="project" value="TreeGrafter"/>
</dbReference>
<dbReference type="EMBL" id="AMRM01000020">
    <property type="protein sequence ID" value="EKF17695.1"/>
    <property type="molecule type" value="Genomic_DNA"/>
</dbReference>
<dbReference type="eggNOG" id="COG1376">
    <property type="taxonomic scope" value="Bacteria"/>
</dbReference>
<comment type="pathway">
    <text evidence="1 9">Cell wall biogenesis; peptidoglycan biosynthesis.</text>
</comment>
<evidence type="ECO:0000256" key="2">
    <source>
        <dbReference type="ARBA" id="ARBA00005992"/>
    </source>
</evidence>
<keyword evidence="5" id="KW-0378">Hydrolase</keyword>
<keyword evidence="3" id="KW-0328">Glycosyltransferase</keyword>
<dbReference type="InterPro" id="IPR038063">
    <property type="entry name" value="Transpep_catalytic_dom"/>
</dbReference>
<evidence type="ECO:0000313" key="12">
    <source>
        <dbReference type="Proteomes" id="UP000006786"/>
    </source>
</evidence>
<dbReference type="InterPro" id="IPR050979">
    <property type="entry name" value="LD-transpeptidase"/>
</dbReference>
<dbReference type="PANTHER" id="PTHR30582">
    <property type="entry name" value="L,D-TRANSPEPTIDASE"/>
    <property type="match status" value="1"/>
</dbReference>
<dbReference type="FunFam" id="2.40.440.10:FF:000002">
    <property type="entry name" value="L,D-transpeptidase ErfK/SrfK"/>
    <property type="match status" value="1"/>
</dbReference>
<dbReference type="GO" id="GO:0071555">
    <property type="term" value="P:cell wall organization"/>
    <property type="evidence" value="ECO:0007669"/>
    <property type="project" value="UniProtKB-UniRule"/>
</dbReference>
<dbReference type="OrthoDB" id="9787225at2"/>
<dbReference type="CDD" id="cd16913">
    <property type="entry name" value="YkuD_like"/>
    <property type="match status" value="1"/>
</dbReference>
<dbReference type="UniPathway" id="UPA00219"/>
<reference evidence="11 12" key="1">
    <citation type="journal article" date="2012" name="J. Bacteriol.">
        <title>Genome Sequence of Nitratireductor pacificus Type Strain pht-3B.</title>
        <authorList>
            <person name="Lai Q."/>
            <person name="Li G."/>
            <person name="Shao Z."/>
        </authorList>
    </citation>
    <scope>NUCLEOTIDE SEQUENCE [LARGE SCALE GENOMIC DNA]</scope>
    <source>
        <strain evidence="12">pht-3B</strain>
    </source>
</reference>
<keyword evidence="7 9" id="KW-0573">Peptidoglycan synthesis</keyword>
<proteinExistence type="inferred from homology"/>
<evidence type="ECO:0000256" key="7">
    <source>
        <dbReference type="ARBA" id="ARBA00022984"/>
    </source>
</evidence>
<evidence type="ECO:0000259" key="10">
    <source>
        <dbReference type="PROSITE" id="PS52029"/>
    </source>
</evidence>
<feature type="active site" description="Nucleophile" evidence="9">
    <location>
        <position position="210"/>
    </location>
</feature>
<dbReference type="RefSeq" id="WP_008598207.1">
    <property type="nucleotide sequence ID" value="NZ_AMRM01000020.1"/>
</dbReference>
<dbReference type="PANTHER" id="PTHR30582:SF24">
    <property type="entry name" value="L,D-TRANSPEPTIDASE ERFK_SRFK-RELATED"/>
    <property type="match status" value="1"/>
</dbReference>
<keyword evidence="6 9" id="KW-0133">Cell shape</keyword>
<evidence type="ECO:0000256" key="1">
    <source>
        <dbReference type="ARBA" id="ARBA00004752"/>
    </source>
</evidence>
<sequence>MPTTIPLLSLALEFALKVRGDVRAATPGKSLLAQILLATACLLAASAAVAESRYDPRTWSFDPARGTVISPSELEASAPSPERRPAARPQLVSFQDAHPAGSIVVRTSERWLYLVLGGGKALRYAVGVGREGFEWSGSDRISAKKEWPDWRPPAEMRRREAAMGRQLPAHVAGGPDNPLGARALYIGDTLYRIHGTNQPWTVGEANSSGCIRMTNDDVIDLYGRVSVGARVTVQD</sequence>
<gene>
    <name evidence="11" type="ORF">NA2_16587</name>
</gene>
<dbReference type="Pfam" id="PF03734">
    <property type="entry name" value="YkuD"/>
    <property type="match status" value="1"/>
</dbReference>
<comment type="caution">
    <text evidence="11">The sequence shown here is derived from an EMBL/GenBank/DDBJ whole genome shotgun (WGS) entry which is preliminary data.</text>
</comment>
<evidence type="ECO:0000256" key="9">
    <source>
        <dbReference type="PROSITE-ProRule" id="PRU01373"/>
    </source>
</evidence>
<accession>K2M9M1</accession>
<dbReference type="AlphaFoldDB" id="K2M9M1"/>
<protein>
    <submittedName>
        <fullName evidence="11">ErfK/YbiS/YcfS/YnhG family protein</fullName>
    </submittedName>
</protein>
<evidence type="ECO:0000256" key="5">
    <source>
        <dbReference type="ARBA" id="ARBA00022801"/>
    </source>
</evidence>
<dbReference type="Proteomes" id="UP000006786">
    <property type="component" value="Unassembled WGS sequence"/>
</dbReference>
<keyword evidence="8 9" id="KW-0961">Cell wall biogenesis/degradation</keyword>
<keyword evidence="12" id="KW-1185">Reference proteome</keyword>
<dbReference type="GO" id="GO:0018104">
    <property type="term" value="P:peptidoglycan-protein cross-linking"/>
    <property type="evidence" value="ECO:0007669"/>
    <property type="project" value="TreeGrafter"/>
</dbReference>
<evidence type="ECO:0000256" key="4">
    <source>
        <dbReference type="ARBA" id="ARBA00022679"/>
    </source>
</evidence>
<dbReference type="STRING" id="391937.NA2_16587"/>
<evidence type="ECO:0000313" key="11">
    <source>
        <dbReference type="EMBL" id="EKF17695.1"/>
    </source>
</evidence>
<name>K2M9M1_9HYPH</name>
<comment type="similarity">
    <text evidence="2">Belongs to the YkuD family.</text>
</comment>
<dbReference type="PATRIC" id="fig|391937.3.peg.3409"/>
<dbReference type="SUPFAM" id="SSF141523">
    <property type="entry name" value="L,D-transpeptidase catalytic domain-like"/>
    <property type="match status" value="1"/>
</dbReference>
<dbReference type="GO" id="GO:0016757">
    <property type="term" value="F:glycosyltransferase activity"/>
    <property type="evidence" value="ECO:0007669"/>
    <property type="project" value="UniProtKB-KW"/>
</dbReference>
<evidence type="ECO:0000256" key="8">
    <source>
        <dbReference type="ARBA" id="ARBA00023316"/>
    </source>
</evidence>
<dbReference type="Gene3D" id="2.40.440.10">
    <property type="entry name" value="L,D-transpeptidase catalytic domain-like"/>
    <property type="match status" value="1"/>
</dbReference>
<evidence type="ECO:0000256" key="6">
    <source>
        <dbReference type="ARBA" id="ARBA00022960"/>
    </source>
</evidence>
<dbReference type="InterPro" id="IPR005490">
    <property type="entry name" value="LD_TPept_cat_dom"/>
</dbReference>
<dbReference type="GO" id="GO:0008360">
    <property type="term" value="P:regulation of cell shape"/>
    <property type="evidence" value="ECO:0007669"/>
    <property type="project" value="UniProtKB-UniRule"/>
</dbReference>
<organism evidence="11 12">
    <name type="scientific">Nitratireductor pacificus pht-3B</name>
    <dbReference type="NCBI Taxonomy" id="391937"/>
    <lineage>
        <taxon>Bacteria</taxon>
        <taxon>Pseudomonadati</taxon>
        <taxon>Pseudomonadota</taxon>
        <taxon>Alphaproteobacteria</taxon>
        <taxon>Hyphomicrobiales</taxon>
        <taxon>Phyllobacteriaceae</taxon>
        <taxon>Nitratireductor</taxon>
    </lineage>
</organism>
<keyword evidence="4" id="KW-0808">Transferase</keyword>